<dbReference type="PROSITE" id="PS50158">
    <property type="entry name" value="ZF_CCHC"/>
    <property type="match status" value="1"/>
</dbReference>
<dbReference type="InterPro" id="IPR021109">
    <property type="entry name" value="Peptidase_aspartic_dom_sf"/>
</dbReference>
<evidence type="ECO:0000256" key="1">
    <source>
        <dbReference type="PROSITE-ProRule" id="PRU00047"/>
    </source>
</evidence>
<dbReference type="SMART" id="SM00343">
    <property type="entry name" value="ZnF_C2HC"/>
    <property type="match status" value="1"/>
</dbReference>
<keyword evidence="1" id="KW-0479">Metal-binding</keyword>
<dbReference type="Pfam" id="PF08284">
    <property type="entry name" value="RVP_2"/>
    <property type="match status" value="1"/>
</dbReference>
<accession>A0A699U905</accession>
<dbReference type="PANTHER" id="PTHR15503">
    <property type="entry name" value="LDOC1 RELATED"/>
    <property type="match status" value="1"/>
</dbReference>
<dbReference type="GO" id="GO:0008270">
    <property type="term" value="F:zinc ion binding"/>
    <property type="evidence" value="ECO:0007669"/>
    <property type="project" value="UniProtKB-KW"/>
</dbReference>
<dbReference type="PANTHER" id="PTHR15503:SF45">
    <property type="entry name" value="RNA-DIRECTED DNA POLYMERASE HOMOLOG"/>
    <property type="match status" value="1"/>
</dbReference>
<dbReference type="SUPFAM" id="SSF57756">
    <property type="entry name" value="Retrovirus zinc finger-like domains"/>
    <property type="match status" value="1"/>
</dbReference>
<dbReference type="Gene3D" id="4.10.60.10">
    <property type="entry name" value="Zinc finger, CCHC-type"/>
    <property type="match status" value="1"/>
</dbReference>
<dbReference type="CDD" id="cd00303">
    <property type="entry name" value="retropepsin_like"/>
    <property type="match status" value="1"/>
</dbReference>
<sequence>NNNKVPRTGTCFECGEPGHFKKNCPKLKKNGNANGNGGSRGKAYVLGEGDSNPETNTVTDNHYDVELADGKLIRVNTILRGCTLDFLNHPFNIDLMPVPLGSFDVIIGMDLLREYHAVIVLMKRSFVFRLEMRH</sequence>
<dbReference type="EMBL" id="BKCJ011291956">
    <property type="protein sequence ID" value="GFD16244.1"/>
    <property type="molecule type" value="Genomic_DNA"/>
</dbReference>
<organism evidence="4">
    <name type="scientific">Tanacetum cinerariifolium</name>
    <name type="common">Dalmatian daisy</name>
    <name type="synonym">Chrysanthemum cinerariifolium</name>
    <dbReference type="NCBI Taxonomy" id="118510"/>
    <lineage>
        <taxon>Eukaryota</taxon>
        <taxon>Viridiplantae</taxon>
        <taxon>Streptophyta</taxon>
        <taxon>Embryophyta</taxon>
        <taxon>Tracheophyta</taxon>
        <taxon>Spermatophyta</taxon>
        <taxon>Magnoliopsida</taxon>
        <taxon>eudicotyledons</taxon>
        <taxon>Gunneridae</taxon>
        <taxon>Pentapetalae</taxon>
        <taxon>asterids</taxon>
        <taxon>campanulids</taxon>
        <taxon>Asterales</taxon>
        <taxon>Asteraceae</taxon>
        <taxon>Asteroideae</taxon>
        <taxon>Anthemideae</taxon>
        <taxon>Anthemidinae</taxon>
        <taxon>Tanacetum</taxon>
    </lineage>
</organism>
<feature type="domain" description="CCHC-type" evidence="3">
    <location>
        <begin position="11"/>
        <end position="26"/>
    </location>
</feature>
<feature type="region of interest" description="Disordered" evidence="2">
    <location>
        <begin position="28"/>
        <end position="57"/>
    </location>
</feature>
<gene>
    <name evidence="4" type="ORF">Tci_888213</name>
</gene>
<evidence type="ECO:0000256" key="2">
    <source>
        <dbReference type="SAM" id="MobiDB-lite"/>
    </source>
</evidence>
<name>A0A699U905_TANCI</name>
<keyword evidence="1" id="KW-0863">Zinc-finger</keyword>
<dbReference type="InterPro" id="IPR036875">
    <property type="entry name" value="Znf_CCHC_sf"/>
</dbReference>
<protein>
    <recommendedName>
        <fullName evidence="3">CCHC-type domain-containing protein</fullName>
    </recommendedName>
</protein>
<evidence type="ECO:0000313" key="4">
    <source>
        <dbReference type="EMBL" id="GFD16244.1"/>
    </source>
</evidence>
<dbReference type="Gene3D" id="2.40.70.10">
    <property type="entry name" value="Acid Proteases"/>
    <property type="match status" value="1"/>
</dbReference>
<dbReference type="GO" id="GO:0003676">
    <property type="term" value="F:nucleic acid binding"/>
    <property type="evidence" value="ECO:0007669"/>
    <property type="project" value="InterPro"/>
</dbReference>
<comment type="caution">
    <text evidence="4">The sequence shown here is derived from an EMBL/GenBank/DDBJ whole genome shotgun (WGS) entry which is preliminary data.</text>
</comment>
<dbReference type="AlphaFoldDB" id="A0A699U905"/>
<dbReference type="InterPro" id="IPR032567">
    <property type="entry name" value="RTL1-rel"/>
</dbReference>
<keyword evidence="1" id="KW-0862">Zinc</keyword>
<dbReference type="Pfam" id="PF00098">
    <property type="entry name" value="zf-CCHC"/>
    <property type="match status" value="1"/>
</dbReference>
<dbReference type="InterPro" id="IPR001878">
    <property type="entry name" value="Znf_CCHC"/>
</dbReference>
<feature type="non-terminal residue" evidence="4">
    <location>
        <position position="1"/>
    </location>
</feature>
<proteinExistence type="predicted"/>
<evidence type="ECO:0000259" key="3">
    <source>
        <dbReference type="PROSITE" id="PS50158"/>
    </source>
</evidence>
<reference evidence="4" key="1">
    <citation type="journal article" date="2019" name="Sci. Rep.">
        <title>Draft genome of Tanacetum cinerariifolium, the natural source of mosquito coil.</title>
        <authorList>
            <person name="Yamashiro T."/>
            <person name="Shiraishi A."/>
            <person name="Satake H."/>
            <person name="Nakayama K."/>
        </authorList>
    </citation>
    <scope>NUCLEOTIDE SEQUENCE</scope>
</reference>